<accession>A0A9P4V0W3</accession>
<name>A0A9P4V0W3_9PLEO</name>
<keyword evidence="3" id="KW-1185">Reference proteome</keyword>
<evidence type="ECO:0000256" key="1">
    <source>
        <dbReference type="SAM" id="MobiDB-lite"/>
    </source>
</evidence>
<feature type="region of interest" description="Disordered" evidence="1">
    <location>
        <begin position="123"/>
        <end position="150"/>
    </location>
</feature>
<protein>
    <submittedName>
        <fullName evidence="2">Uncharacterized protein</fullName>
    </submittedName>
</protein>
<proteinExistence type="predicted"/>
<organism evidence="2 3">
    <name type="scientific">Polyplosphaeria fusca</name>
    <dbReference type="NCBI Taxonomy" id="682080"/>
    <lineage>
        <taxon>Eukaryota</taxon>
        <taxon>Fungi</taxon>
        <taxon>Dikarya</taxon>
        <taxon>Ascomycota</taxon>
        <taxon>Pezizomycotina</taxon>
        <taxon>Dothideomycetes</taxon>
        <taxon>Pleosporomycetidae</taxon>
        <taxon>Pleosporales</taxon>
        <taxon>Tetraplosphaeriaceae</taxon>
        <taxon>Polyplosphaeria</taxon>
    </lineage>
</organism>
<dbReference type="Proteomes" id="UP000799444">
    <property type="component" value="Unassembled WGS sequence"/>
</dbReference>
<sequence length="225" mass="26033">MDCMLNQLPAPPKHMARFAHAFNKRALYALDKLTAFHTILHHHKYLHSSSPTGYRGACVPNPVSHLMFHHIPLIRLEYRNPISHLSRQLSPLQHVIASRHFTDLNPYTFEYYSSPIPVAEKKDCGAERSKQTAYSPPRSRPYPASPGTHERRARDMLRATHQFTPYSVRKQDRFSANLLCLNLFTRRASKPNSKFVILQRSEKRLPFAHSCTDDFLVCAPLRYTK</sequence>
<reference evidence="2" key="1">
    <citation type="journal article" date="2020" name="Stud. Mycol.">
        <title>101 Dothideomycetes genomes: a test case for predicting lifestyles and emergence of pathogens.</title>
        <authorList>
            <person name="Haridas S."/>
            <person name="Albert R."/>
            <person name="Binder M."/>
            <person name="Bloem J."/>
            <person name="Labutti K."/>
            <person name="Salamov A."/>
            <person name="Andreopoulos B."/>
            <person name="Baker S."/>
            <person name="Barry K."/>
            <person name="Bills G."/>
            <person name="Bluhm B."/>
            <person name="Cannon C."/>
            <person name="Castanera R."/>
            <person name="Culley D."/>
            <person name="Daum C."/>
            <person name="Ezra D."/>
            <person name="Gonzalez J."/>
            <person name="Henrissat B."/>
            <person name="Kuo A."/>
            <person name="Liang C."/>
            <person name="Lipzen A."/>
            <person name="Lutzoni F."/>
            <person name="Magnuson J."/>
            <person name="Mondo S."/>
            <person name="Nolan M."/>
            <person name="Ohm R."/>
            <person name="Pangilinan J."/>
            <person name="Park H.-J."/>
            <person name="Ramirez L."/>
            <person name="Alfaro M."/>
            <person name="Sun H."/>
            <person name="Tritt A."/>
            <person name="Yoshinaga Y."/>
            <person name="Zwiers L.-H."/>
            <person name="Turgeon B."/>
            <person name="Goodwin S."/>
            <person name="Spatafora J."/>
            <person name="Crous P."/>
            <person name="Grigoriev I."/>
        </authorList>
    </citation>
    <scope>NUCLEOTIDE SEQUENCE</scope>
    <source>
        <strain evidence="2">CBS 125425</strain>
    </source>
</reference>
<comment type="caution">
    <text evidence="2">The sequence shown here is derived from an EMBL/GenBank/DDBJ whole genome shotgun (WGS) entry which is preliminary data.</text>
</comment>
<gene>
    <name evidence="2" type="ORF">EJ04DRAFT_337236</name>
</gene>
<evidence type="ECO:0000313" key="2">
    <source>
        <dbReference type="EMBL" id="KAF2732448.1"/>
    </source>
</evidence>
<evidence type="ECO:0000313" key="3">
    <source>
        <dbReference type="Proteomes" id="UP000799444"/>
    </source>
</evidence>
<dbReference type="AlphaFoldDB" id="A0A9P4V0W3"/>
<dbReference type="EMBL" id="ML996177">
    <property type="protein sequence ID" value="KAF2732448.1"/>
    <property type="molecule type" value="Genomic_DNA"/>
</dbReference>